<dbReference type="PROSITE" id="PS01039">
    <property type="entry name" value="SBP_BACTERIAL_3"/>
    <property type="match status" value="1"/>
</dbReference>
<dbReference type="SUPFAM" id="SSF53850">
    <property type="entry name" value="Periplasmic binding protein-like II"/>
    <property type="match status" value="1"/>
</dbReference>
<comment type="caution">
    <text evidence="9">The sequence shown here is derived from an EMBL/GenBank/DDBJ whole genome shotgun (WGS) entry which is preliminary data.</text>
</comment>
<dbReference type="InterPro" id="IPR001638">
    <property type="entry name" value="Solute-binding_3/MltF_N"/>
</dbReference>
<gene>
    <name evidence="9" type="ORF">IAB46_12970</name>
</gene>
<dbReference type="SMART" id="SM00062">
    <property type="entry name" value="PBPb"/>
    <property type="match status" value="1"/>
</dbReference>
<dbReference type="GO" id="GO:0015276">
    <property type="term" value="F:ligand-gated monoatomic ion channel activity"/>
    <property type="evidence" value="ECO:0007669"/>
    <property type="project" value="InterPro"/>
</dbReference>
<evidence type="ECO:0000256" key="2">
    <source>
        <dbReference type="ARBA" id="ARBA00010333"/>
    </source>
</evidence>
<dbReference type="InterPro" id="IPR001320">
    <property type="entry name" value="Iontro_rcpt_C"/>
</dbReference>
<feature type="signal peptide" evidence="6">
    <location>
        <begin position="1"/>
        <end position="21"/>
    </location>
</feature>
<dbReference type="SMART" id="SM00079">
    <property type="entry name" value="PBPe"/>
    <property type="match status" value="1"/>
</dbReference>
<evidence type="ECO:0000256" key="3">
    <source>
        <dbReference type="ARBA" id="ARBA00022729"/>
    </source>
</evidence>
<dbReference type="CDD" id="cd00996">
    <property type="entry name" value="PBP2_AatB_like"/>
    <property type="match status" value="1"/>
</dbReference>
<evidence type="ECO:0000256" key="1">
    <source>
        <dbReference type="ARBA" id="ARBA00004196"/>
    </source>
</evidence>
<protein>
    <submittedName>
        <fullName evidence="9">Amino acid ABC transporter substrate-binding protein</fullName>
    </submittedName>
</protein>
<feature type="chain" id="PRO_5039378920" evidence="6">
    <location>
        <begin position="22"/>
        <end position="309"/>
    </location>
</feature>
<dbReference type="GO" id="GO:0030313">
    <property type="term" value="C:cell envelope"/>
    <property type="evidence" value="ECO:0007669"/>
    <property type="project" value="UniProtKB-SubCell"/>
</dbReference>
<dbReference type="GO" id="GO:0016020">
    <property type="term" value="C:membrane"/>
    <property type="evidence" value="ECO:0007669"/>
    <property type="project" value="InterPro"/>
</dbReference>
<name>A0A9D1F747_9FIRM</name>
<dbReference type="Proteomes" id="UP000823927">
    <property type="component" value="Unassembled WGS sequence"/>
</dbReference>
<dbReference type="Gene3D" id="3.40.190.10">
    <property type="entry name" value="Periplasmic binding protein-like II"/>
    <property type="match status" value="2"/>
</dbReference>
<feature type="region of interest" description="Disordered" evidence="5">
    <location>
        <begin position="26"/>
        <end position="69"/>
    </location>
</feature>
<proteinExistence type="inferred from homology"/>
<evidence type="ECO:0000259" key="7">
    <source>
        <dbReference type="SMART" id="SM00062"/>
    </source>
</evidence>
<dbReference type="Pfam" id="PF00497">
    <property type="entry name" value="SBP_bac_3"/>
    <property type="match status" value="1"/>
</dbReference>
<evidence type="ECO:0000259" key="8">
    <source>
        <dbReference type="SMART" id="SM00079"/>
    </source>
</evidence>
<comment type="subcellular location">
    <subcellularLocation>
        <location evidence="1">Cell envelope</location>
    </subcellularLocation>
</comment>
<comment type="similarity">
    <text evidence="2 4">Belongs to the bacterial solute-binding protein 3 family.</text>
</comment>
<dbReference type="EMBL" id="DVIT01000056">
    <property type="protein sequence ID" value="HIS48437.1"/>
    <property type="molecule type" value="Genomic_DNA"/>
</dbReference>
<dbReference type="AlphaFoldDB" id="A0A9D1F747"/>
<evidence type="ECO:0000256" key="5">
    <source>
        <dbReference type="SAM" id="MobiDB-lite"/>
    </source>
</evidence>
<dbReference type="PROSITE" id="PS51257">
    <property type="entry name" value="PROKAR_LIPOPROTEIN"/>
    <property type="match status" value="1"/>
</dbReference>
<accession>A0A9D1F747</accession>
<evidence type="ECO:0000313" key="9">
    <source>
        <dbReference type="EMBL" id="HIS48437.1"/>
    </source>
</evidence>
<reference evidence="9" key="1">
    <citation type="submission" date="2020-10" db="EMBL/GenBank/DDBJ databases">
        <authorList>
            <person name="Gilroy R."/>
        </authorList>
    </citation>
    <scope>NUCLEOTIDE SEQUENCE</scope>
    <source>
        <strain evidence="9">CHK178-757</strain>
    </source>
</reference>
<dbReference type="InterPro" id="IPR018313">
    <property type="entry name" value="SBP_3_CS"/>
</dbReference>
<dbReference type="PANTHER" id="PTHR35936">
    <property type="entry name" value="MEMBRANE-BOUND LYTIC MUREIN TRANSGLYCOSYLASE F"/>
    <property type="match status" value="1"/>
</dbReference>
<feature type="domain" description="Solute-binding protein family 3/N-terminal" evidence="7">
    <location>
        <begin position="81"/>
        <end position="306"/>
    </location>
</feature>
<evidence type="ECO:0000256" key="4">
    <source>
        <dbReference type="RuleBase" id="RU003744"/>
    </source>
</evidence>
<evidence type="ECO:0000313" key="10">
    <source>
        <dbReference type="Proteomes" id="UP000823927"/>
    </source>
</evidence>
<evidence type="ECO:0000256" key="6">
    <source>
        <dbReference type="SAM" id="SignalP"/>
    </source>
</evidence>
<reference evidence="9" key="2">
    <citation type="journal article" date="2021" name="PeerJ">
        <title>Extensive microbial diversity within the chicken gut microbiome revealed by metagenomics and culture.</title>
        <authorList>
            <person name="Gilroy R."/>
            <person name="Ravi A."/>
            <person name="Getino M."/>
            <person name="Pursley I."/>
            <person name="Horton D.L."/>
            <person name="Alikhan N.F."/>
            <person name="Baker D."/>
            <person name="Gharbi K."/>
            <person name="Hall N."/>
            <person name="Watson M."/>
            <person name="Adriaenssens E.M."/>
            <person name="Foster-Nyarko E."/>
            <person name="Jarju S."/>
            <person name="Secka A."/>
            <person name="Antonio M."/>
            <person name="Oren A."/>
            <person name="Chaudhuri R.R."/>
            <person name="La Ragione R."/>
            <person name="Hildebrand F."/>
            <person name="Pallen M.J."/>
        </authorList>
    </citation>
    <scope>NUCLEOTIDE SEQUENCE</scope>
    <source>
        <strain evidence="9">CHK178-757</strain>
    </source>
</reference>
<feature type="domain" description="Ionotropic glutamate receptor C-terminal" evidence="8">
    <location>
        <begin position="81"/>
        <end position="305"/>
    </location>
</feature>
<dbReference type="PANTHER" id="PTHR35936:SF34">
    <property type="entry name" value="ABC TRANSPORTER EXTRACELLULAR-BINDING PROTEIN YCKB-RELATED"/>
    <property type="match status" value="1"/>
</dbReference>
<sequence length="309" mass="32878">MKKFTTLCLAAAMAMSLAACGGNSNDASGTDSTGAASASEAAETQADSGADTQAAAETEAETGESAADGETVDITDIGYDHLIIGVDDTFAPMGFLDENNDLVGFDIDLANAAAQKLGVTVEFQVINWDMKEQELNQGNIDLIWNGYSITDERKEQVNFTDPYLDNEQVVVTMADSGITSLDDLAGKVVAAQINSSAVEAMDANPEISDTFADRPVFDTNDMAIMDMEAGRSDAVVADKVLLDYVISHKDDPSQYMILGEGFGSEEYAVGVRKEDTQLLAALNQVLDEMKEDGTAAQISEKWFGADIVK</sequence>
<keyword evidence="3 6" id="KW-0732">Signal</keyword>
<organism evidence="9 10">
    <name type="scientific">Candidatus Scybalocola faecigallinarum</name>
    <dbReference type="NCBI Taxonomy" id="2840941"/>
    <lineage>
        <taxon>Bacteria</taxon>
        <taxon>Bacillati</taxon>
        <taxon>Bacillota</taxon>
        <taxon>Clostridia</taxon>
        <taxon>Lachnospirales</taxon>
        <taxon>Lachnospiraceae</taxon>
        <taxon>Lachnospiraceae incertae sedis</taxon>
        <taxon>Candidatus Scybalocola (ex Gilroy et al. 2021)</taxon>
    </lineage>
</organism>